<protein>
    <submittedName>
        <fullName evidence="6">DNA-binding response regulator</fullName>
    </submittedName>
</protein>
<accession>A0A424WJ78</accession>
<dbReference type="GO" id="GO:0000160">
    <property type="term" value="P:phosphorelay signal transduction system"/>
    <property type="evidence" value="ECO:0007669"/>
    <property type="project" value="InterPro"/>
</dbReference>
<dbReference type="PROSITE" id="PS50043">
    <property type="entry name" value="HTH_LUXR_2"/>
    <property type="match status" value="1"/>
</dbReference>
<dbReference type="PROSITE" id="PS00622">
    <property type="entry name" value="HTH_LUXR_1"/>
    <property type="match status" value="1"/>
</dbReference>
<keyword evidence="2 6" id="KW-0238">DNA-binding</keyword>
<dbReference type="CDD" id="cd17535">
    <property type="entry name" value="REC_NarL-like"/>
    <property type="match status" value="1"/>
</dbReference>
<dbReference type="InterPro" id="IPR051015">
    <property type="entry name" value="EvgA-like"/>
</dbReference>
<dbReference type="Pfam" id="PF00196">
    <property type="entry name" value="GerE"/>
    <property type="match status" value="1"/>
</dbReference>
<dbReference type="InterPro" id="IPR058245">
    <property type="entry name" value="NreC/VraR/RcsB-like_REC"/>
</dbReference>
<dbReference type="SUPFAM" id="SSF52172">
    <property type="entry name" value="CheY-like"/>
    <property type="match status" value="1"/>
</dbReference>
<dbReference type="PROSITE" id="PS50110">
    <property type="entry name" value="RESPONSE_REGULATORY"/>
    <property type="match status" value="1"/>
</dbReference>
<dbReference type="PANTHER" id="PTHR45566">
    <property type="entry name" value="HTH-TYPE TRANSCRIPTIONAL REGULATOR YHJB-RELATED"/>
    <property type="match status" value="1"/>
</dbReference>
<dbReference type="Proteomes" id="UP000285324">
    <property type="component" value="Unassembled WGS sequence"/>
</dbReference>
<proteinExistence type="predicted"/>
<dbReference type="SUPFAM" id="SSF46894">
    <property type="entry name" value="C-terminal effector domain of the bipartite response regulators"/>
    <property type="match status" value="1"/>
</dbReference>
<evidence type="ECO:0000313" key="7">
    <source>
        <dbReference type="Proteomes" id="UP000285324"/>
    </source>
</evidence>
<keyword evidence="1 3" id="KW-0597">Phosphoprotein</keyword>
<dbReference type="AlphaFoldDB" id="A0A424WJ78"/>
<dbReference type="Pfam" id="PF00072">
    <property type="entry name" value="Response_reg"/>
    <property type="match status" value="1"/>
</dbReference>
<dbReference type="InterPro" id="IPR016032">
    <property type="entry name" value="Sig_transdc_resp-reg_C-effctor"/>
</dbReference>
<evidence type="ECO:0000259" key="5">
    <source>
        <dbReference type="PROSITE" id="PS50110"/>
    </source>
</evidence>
<reference evidence="6 7" key="1">
    <citation type="submission" date="2018-08" db="EMBL/GenBank/DDBJ databases">
        <title>Achromobacter xylosoxidans Genome sequencing and assembly.</title>
        <authorList>
            <person name="Wang R."/>
            <person name="Rensing C."/>
            <person name="Li Y."/>
        </authorList>
    </citation>
    <scope>NUCLEOTIDE SEQUENCE [LARGE SCALE GENOMIC DNA]</scope>
    <source>
        <strain evidence="6 7">GD003A</strain>
    </source>
</reference>
<gene>
    <name evidence="6" type="ORF">DY367_03090</name>
</gene>
<evidence type="ECO:0000313" key="6">
    <source>
        <dbReference type="EMBL" id="RPJ93325.1"/>
    </source>
</evidence>
<feature type="domain" description="HTH luxR-type" evidence="4">
    <location>
        <begin position="141"/>
        <end position="206"/>
    </location>
</feature>
<dbReference type="InterPro" id="IPR011006">
    <property type="entry name" value="CheY-like_superfamily"/>
</dbReference>
<feature type="modified residue" description="4-aspartylphosphate" evidence="3">
    <location>
        <position position="54"/>
    </location>
</feature>
<dbReference type="SMART" id="SM00448">
    <property type="entry name" value="REC"/>
    <property type="match status" value="1"/>
</dbReference>
<dbReference type="PANTHER" id="PTHR45566:SF2">
    <property type="entry name" value="NARL SUBFAMILY"/>
    <property type="match status" value="1"/>
</dbReference>
<evidence type="ECO:0000256" key="3">
    <source>
        <dbReference type="PROSITE-ProRule" id="PRU00169"/>
    </source>
</evidence>
<name>A0A424WJ78_ALCXX</name>
<evidence type="ECO:0000256" key="2">
    <source>
        <dbReference type="ARBA" id="ARBA00023125"/>
    </source>
</evidence>
<dbReference type="InterPro" id="IPR000792">
    <property type="entry name" value="Tscrpt_reg_LuxR_C"/>
</dbReference>
<dbReference type="InterPro" id="IPR001789">
    <property type="entry name" value="Sig_transdc_resp-reg_receiver"/>
</dbReference>
<dbReference type="GO" id="GO:0003677">
    <property type="term" value="F:DNA binding"/>
    <property type="evidence" value="ECO:0007669"/>
    <property type="project" value="UniProtKB-KW"/>
</dbReference>
<dbReference type="CDD" id="cd06170">
    <property type="entry name" value="LuxR_C_like"/>
    <property type="match status" value="1"/>
</dbReference>
<organism evidence="6 7">
    <name type="scientific">Alcaligenes xylosoxydans xylosoxydans</name>
    <name type="common">Achromobacter xylosoxidans</name>
    <dbReference type="NCBI Taxonomy" id="85698"/>
    <lineage>
        <taxon>Bacteria</taxon>
        <taxon>Pseudomonadati</taxon>
        <taxon>Pseudomonadota</taxon>
        <taxon>Betaproteobacteria</taxon>
        <taxon>Burkholderiales</taxon>
        <taxon>Alcaligenaceae</taxon>
        <taxon>Achromobacter</taxon>
    </lineage>
</organism>
<dbReference type="GO" id="GO:0006355">
    <property type="term" value="P:regulation of DNA-templated transcription"/>
    <property type="evidence" value="ECO:0007669"/>
    <property type="project" value="InterPro"/>
</dbReference>
<feature type="domain" description="Response regulatory" evidence="5">
    <location>
        <begin position="3"/>
        <end position="119"/>
    </location>
</feature>
<dbReference type="EMBL" id="QVXO01000003">
    <property type="protein sequence ID" value="RPJ93325.1"/>
    <property type="molecule type" value="Genomic_DNA"/>
</dbReference>
<dbReference type="PRINTS" id="PR00038">
    <property type="entry name" value="HTHLUXR"/>
</dbReference>
<sequence>MSTVLIVDDHPAFRLVLRTQIALLPSASRILEADNGVDTLALARSERPDLIVLDLDMPKMGGLEAISRILAVNPDLRILVVSAHDPSVFALRVAELGACGYASKRLEIKELVRCIESVLAGYRVFPNAAKTANQADVADAYQKKLELLSNKEMVVTQMLAQGLSNKEIGDALFISNKTVSTHKTRIMTKLQIGSLVELVDFARKSKISM</sequence>
<dbReference type="SMART" id="SM00421">
    <property type="entry name" value="HTH_LUXR"/>
    <property type="match status" value="1"/>
</dbReference>
<evidence type="ECO:0000256" key="1">
    <source>
        <dbReference type="ARBA" id="ARBA00022553"/>
    </source>
</evidence>
<evidence type="ECO:0000259" key="4">
    <source>
        <dbReference type="PROSITE" id="PS50043"/>
    </source>
</evidence>
<dbReference type="InterPro" id="IPR036388">
    <property type="entry name" value="WH-like_DNA-bd_sf"/>
</dbReference>
<dbReference type="Gene3D" id="3.40.50.2300">
    <property type="match status" value="1"/>
</dbReference>
<dbReference type="OrthoDB" id="9816469at2"/>
<comment type="caution">
    <text evidence="6">The sequence shown here is derived from an EMBL/GenBank/DDBJ whole genome shotgun (WGS) entry which is preliminary data.</text>
</comment>
<dbReference type="Gene3D" id="1.10.10.10">
    <property type="entry name" value="Winged helix-like DNA-binding domain superfamily/Winged helix DNA-binding domain"/>
    <property type="match status" value="1"/>
</dbReference>
<dbReference type="RefSeq" id="WP_118931636.1">
    <property type="nucleotide sequence ID" value="NZ_CP061008.1"/>
</dbReference>